<reference evidence="5 6" key="1">
    <citation type="journal article" date="2018" name="Elife">
        <title>Firefly genomes illuminate parallel origins of bioluminescence in beetles.</title>
        <authorList>
            <person name="Fallon T.R."/>
            <person name="Lower S.E."/>
            <person name="Chang C.H."/>
            <person name="Bessho-Uehara M."/>
            <person name="Martin G.J."/>
            <person name="Bewick A.J."/>
            <person name="Behringer M."/>
            <person name="Debat H.J."/>
            <person name="Wong I."/>
            <person name="Day J.C."/>
            <person name="Suvorov A."/>
            <person name="Silva C.J."/>
            <person name="Stanger-Hall K.F."/>
            <person name="Hall D.W."/>
            <person name="Schmitz R.J."/>
            <person name="Nelson D.R."/>
            <person name="Lewis S.M."/>
            <person name="Shigenobu S."/>
            <person name="Bybee S.M."/>
            <person name="Larracuente A.M."/>
            <person name="Oba Y."/>
            <person name="Weng J.K."/>
        </authorList>
    </citation>
    <scope>NUCLEOTIDE SEQUENCE [LARGE SCALE GENOMIC DNA]</scope>
    <source>
        <strain evidence="5">1611_PpyrPB1</strain>
        <tissue evidence="5">Whole body</tissue>
    </source>
</reference>
<evidence type="ECO:0000313" key="5">
    <source>
        <dbReference type="EMBL" id="KAB0797974.1"/>
    </source>
</evidence>
<dbReference type="PANTHER" id="PTHR10338:SF108">
    <property type="entry name" value="INTER-ALPHA-TRYPSIN INHIBITOR HEAVY CHAIN H4-LIKE PROTEIN"/>
    <property type="match status" value="1"/>
</dbReference>
<dbReference type="AlphaFoldDB" id="A0A5N4AKY7"/>
<dbReference type="InterPro" id="IPR050934">
    <property type="entry name" value="ITIH"/>
</dbReference>
<feature type="signal peptide" evidence="2">
    <location>
        <begin position="1"/>
        <end position="19"/>
    </location>
</feature>
<dbReference type="EMBL" id="VVIM01000006">
    <property type="protein sequence ID" value="KAB0797974.1"/>
    <property type="molecule type" value="Genomic_DNA"/>
</dbReference>
<dbReference type="PROSITE" id="PS51468">
    <property type="entry name" value="VIT"/>
    <property type="match status" value="1"/>
</dbReference>
<dbReference type="Gene3D" id="3.40.50.410">
    <property type="entry name" value="von Willebrand factor, type A domain"/>
    <property type="match status" value="1"/>
</dbReference>
<dbReference type="GO" id="GO:0032991">
    <property type="term" value="C:protein-containing complex"/>
    <property type="evidence" value="ECO:0007669"/>
    <property type="project" value="UniProtKB-ARBA"/>
</dbReference>
<dbReference type="InterPro" id="IPR013694">
    <property type="entry name" value="VIT"/>
</dbReference>
<gene>
    <name evidence="5" type="ORF">PPYR_08967</name>
</gene>
<evidence type="ECO:0000259" key="3">
    <source>
        <dbReference type="PROSITE" id="PS50234"/>
    </source>
</evidence>
<feature type="region of interest" description="Disordered" evidence="1">
    <location>
        <begin position="29"/>
        <end position="51"/>
    </location>
</feature>
<protein>
    <recommendedName>
        <fullName evidence="7">Inter-alpha-trypsin inhibitor heavy chain H4-like</fullName>
    </recommendedName>
</protein>
<dbReference type="InParanoid" id="A0A5N4AKY7"/>
<dbReference type="PANTHER" id="PTHR10338">
    <property type="entry name" value="INTER-ALPHA-TRYPSIN INHIBITOR HEAVY CHAIN FAMILY MEMBER"/>
    <property type="match status" value="1"/>
</dbReference>
<dbReference type="Pfam" id="PF08487">
    <property type="entry name" value="VIT"/>
    <property type="match status" value="1"/>
</dbReference>
<dbReference type="Proteomes" id="UP000327044">
    <property type="component" value="Unassembled WGS sequence"/>
</dbReference>
<dbReference type="OrthoDB" id="299997at2759"/>
<accession>A0A5N4AKY7</accession>
<feature type="domain" description="VIT" evidence="4">
    <location>
        <begin position="42"/>
        <end position="171"/>
    </location>
</feature>
<keyword evidence="2" id="KW-0732">Signal</keyword>
<feature type="chain" id="PRO_5024449030" description="Inter-alpha-trypsin inhibitor heavy chain H4-like" evidence="2">
    <location>
        <begin position="20"/>
        <end position="806"/>
    </location>
</feature>
<dbReference type="InterPro" id="IPR036465">
    <property type="entry name" value="vWFA_dom_sf"/>
</dbReference>
<comment type="caution">
    <text evidence="5">The sequence shown here is derived from an EMBL/GenBank/DDBJ whole genome shotgun (WGS) entry which is preliminary data.</text>
</comment>
<evidence type="ECO:0000256" key="1">
    <source>
        <dbReference type="SAM" id="MobiDB-lite"/>
    </source>
</evidence>
<name>A0A5N4AKY7_PHOPY</name>
<sequence length="806" mass="88870">MRFKILLLFGFFLVPSVLTAPTEDGAQSLVVSSTAPSNPKESEGEGKPIETVPEVPQIYQMHVKSNIGNRYALTTVTSRVRNFGNKAQEAVFSVVLPESGFISGFIMEINGKNYTAYVKEKEEAKRDYDQAVASGLGAAHVAASARDSNRFTVSANVEPQAKAAFYLTYEQLLKRQDGHYEQVINIHPGQPVKDLSVEVLISESRKIVDLKAPPLRSGNEIGTDKPELDPRADITIHNDTAAIVTFSPNLERQKELAHVLGTKEEQGLSGQFVVQYDVERDPSGGEVLVQDGYFVHFFAPSDLKPLPKQVVFVLDTSGSMWGQKIEQLKRAMLNILDQLNEHDTLNLVEFNSNTKVWNIDDPEKSVWYPRKNSFYYYNEQPDTKETIEILEGAKFPRAYAANADNIKKAKDAISAIKSDGSTSMFGALQVALRLVELERTQPSGSDTIKRQPIVIFLTDGQPTDLLPDEIITQITELNSEAKRSPIFALSFGGGADKQFLQKLAIRNSGFSRHIYDDADASLQLEGFYRQITSPLLSDVTFKYAPTTTSLTKAKFPIYFGGSEIVVAGFCGTETPIPMIDGTGVAGEVSFKPAVFENISNMERLWAYMTIKQLLEKKEASDGDKQNLTKQALDLALKYNFVTPVSSLVVVKPNDTSAVDTEEATQASRFPGAGSYGTGFSALAIAPAFEDLQVVNKVQTIAFTTNVPIYASSTPRSPLEILLDVLPWLNAILENESIQTPKGNFKLGVNETITDIIPCPKTPMDKEGHCTLLHECPQVHAELQTSTKFFDHFCILKNEFAGVCCPN</sequence>
<dbReference type="SUPFAM" id="SSF53300">
    <property type="entry name" value="vWA-like"/>
    <property type="match status" value="1"/>
</dbReference>
<dbReference type="InterPro" id="IPR002035">
    <property type="entry name" value="VWF_A"/>
</dbReference>
<organism evidence="5 6">
    <name type="scientific">Photinus pyralis</name>
    <name type="common">Common eastern firefly</name>
    <name type="synonym">Lampyris pyralis</name>
    <dbReference type="NCBI Taxonomy" id="7054"/>
    <lineage>
        <taxon>Eukaryota</taxon>
        <taxon>Metazoa</taxon>
        <taxon>Ecdysozoa</taxon>
        <taxon>Arthropoda</taxon>
        <taxon>Hexapoda</taxon>
        <taxon>Insecta</taxon>
        <taxon>Pterygota</taxon>
        <taxon>Neoptera</taxon>
        <taxon>Endopterygota</taxon>
        <taxon>Coleoptera</taxon>
        <taxon>Polyphaga</taxon>
        <taxon>Elateriformia</taxon>
        <taxon>Elateroidea</taxon>
        <taxon>Lampyridae</taxon>
        <taxon>Lampyrinae</taxon>
        <taxon>Photinus</taxon>
    </lineage>
</organism>
<dbReference type="PROSITE" id="PS50234">
    <property type="entry name" value="VWFA"/>
    <property type="match status" value="1"/>
</dbReference>
<evidence type="ECO:0000259" key="4">
    <source>
        <dbReference type="PROSITE" id="PS51468"/>
    </source>
</evidence>
<dbReference type="Pfam" id="PF00092">
    <property type="entry name" value="VWA"/>
    <property type="match status" value="2"/>
</dbReference>
<proteinExistence type="predicted"/>
<evidence type="ECO:0000256" key="2">
    <source>
        <dbReference type="SAM" id="SignalP"/>
    </source>
</evidence>
<evidence type="ECO:0000313" key="6">
    <source>
        <dbReference type="Proteomes" id="UP000327044"/>
    </source>
</evidence>
<keyword evidence="6" id="KW-1185">Reference proteome</keyword>
<feature type="compositionally biased region" description="Polar residues" evidence="1">
    <location>
        <begin position="29"/>
        <end position="39"/>
    </location>
</feature>
<dbReference type="SMART" id="SM00609">
    <property type="entry name" value="VIT"/>
    <property type="match status" value="1"/>
</dbReference>
<feature type="domain" description="VWFA" evidence="3">
    <location>
        <begin position="309"/>
        <end position="531"/>
    </location>
</feature>
<dbReference type="SMART" id="SM00327">
    <property type="entry name" value="VWA"/>
    <property type="match status" value="1"/>
</dbReference>
<evidence type="ECO:0008006" key="7">
    <source>
        <dbReference type="Google" id="ProtNLM"/>
    </source>
</evidence>